<protein>
    <recommendedName>
        <fullName evidence="4">Regulatory protein YycH-like domain-containing protein</fullName>
    </recommendedName>
</protein>
<dbReference type="EMBL" id="CP015103">
    <property type="protein sequence ID" value="ASJ09466.1"/>
    <property type="molecule type" value="Genomic_DNA"/>
</dbReference>
<gene>
    <name evidence="2" type="ORF">A3L11_09580</name>
</gene>
<evidence type="ECO:0000313" key="3">
    <source>
        <dbReference type="Proteomes" id="UP000250125"/>
    </source>
</evidence>
<evidence type="ECO:0008006" key="4">
    <source>
        <dbReference type="Google" id="ProtNLM"/>
    </source>
</evidence>
<dbReference type="Proteomes" id="UP000250125">
    <property type="component" value="Chromosome"/>
</dbReference>
<feature type="region of interest" description="Disordered" evidence="1">
    <location>
        <begin position="27"/>
        <end position="77"/>
    </location>
</feature>
<feature type="compositionally biased region" description="Low complexity" evidence="1">
    <location>
        <begin position="32"/>
        <end position="62"/>
    </location>
</feature>
<evidence type="ECO:0000313" key="2">
    <source>
        <dbReference type="EMBL" id="ASJ09466.1"/>
    </source>
</evidence>
<keyword evidence="3" id="KW-1185">Reference proteome</keyword>
<organism evidence="2 3">
    <name type="scientific">Thermococcus siculi</name>
    <dbReference type="NCBI Taxonomy" id="72803"/>
    <lineage>
        <taxon>Archaea</taxon>
        <taxon>Methanobacteriati</taxon>
        <taxon>Methanobacteriota</taxon>
        <taxon>Thermococci</taxon>
        <taxon>Thermococcales</taxon>
        <taxon>Thermococcaceae</taxon>
        <taxon>Thermococcus</taxon>
    </lineage>
</organism>
<dbReference type="AlphaFoldDB" id="A0A2Z2MUJ1"/>
<proteinExistence type="predicted"/>
<dbReference type="RefSeq" id="WP_088856694.1">
    <property type="nucleotide sequence ID" value="NZ_CP015103.1"/>
</dbReference>
<sequence length="348" mass="39028">MGKGAAAVLILVLIAAAYFALQNFGMPGTSGSETPTKTETVTETISESSTYTVTETVSETPTESPPPSQTKTPMPTREELEEEFGYRINATLPEIPEKSPVVVLEVPEVNGEYAITVARVFNVEPKNVTERSNYYRVFDGRYAVKVYKKSGAVFYQDTERLFKLSEGDYSLTDEEARKIADQVLERYNLLPSDPRDKAYFYNIRHLYSATGGGKTRIEDAEVIYRREINGIPVLGPGSIVVVYLDNEGNLIGLYRDWKPLKELSGEMPNDGMETAFSRMKTLDDSWNLTTSDITVYSAAFGYYDGGRYSGQNYLQPSLIFKRDYGENEITYAYIAVPTLEEPMEEMKG</sequence>
<dbReference type="KEGG" id="tsl:A3L11_09580"/>
<name>A0A2Z2MUJ1_9EURY</name>
<dbReference type="GeneID" id="33318489"/>
<reference evidence="2 3" key="1">
    <citation type="submission" date="2016-04" db="EMBL/GenBank/DDBJ databases">
        <title>Complete genome sequence of Thermococcus siculi type strain RG-20.</title>
        <authorList>
            <person name="Oger P.M."/>
        </authorList>
    </citation>
    <scope>NUCLEOTIDE SEQUENCE [LARGE SCALE GENOMIC DNA]</scope>
    <source>
        <strain evidence="2 3">RG-20</strain>
    </source>
</reference>
<evidence type="ECO:0000256" key="1">
    <source>
        <dbReference type="SAM" id="MobiDB-lite"/>
    </source>
</evidence>
<accession>A0A2Z2MUJ1</accession>
<dbReference type="OrthoDB" id="105383at2157"/>